<sequence>MDLRICPICQSEVRSILPGEKMEGIVVCENEHYIHYVNKGDVHIMKRTEKNIWEELYVGGYDPCNSN</sequence>
<evidence type="ECO:0000313" key="1">
    <source>
        <dbReference type="EMBL" id="KKM82032.1"/>
    </source>
</evidence>
<name>A0A0F9NL50_9ZZZZ</name>
<accession>A0A0F9NL50</accession>
<organism evidence="1">
    <name type="scientific">marine sediment metagenome</name>
    <dbReference type="NCBI Taxonomy" id="412755"/>
    <lineage>
        <taxon>unclassified sequences</taxon>
        <taxon>metagenomes</taxon>
        <taxon>ecological metagenomes</taxon>
    </lineage>
</organism>
<proteinExistence type="predicted"/>
<dbReference type="AlphaFoldDB" id="A0A0F9NL50"/>
<dbReference type="EMBL" id="LAZR01007926">
    <property type="protein sequence ID" value="KKM82032.1"/>
    <property type="molecule type" value="Genomic_DNA"/>
</dbReference>
<protein>
    <submittedName>
        <fullName evidence="1">Uncharacterized protein</fullName>
    </submittedName>
</protein>
<comment type="caution">
    <text evidence="1">The sequence shown here is derived from an EMBL/GenBank/DDBJ whole genome shotgun (WGS) entry which is preliminary data.</text>
</comment>
<reference evidence="1" key="1">
    <citation type="journal article" date="2015" name="Nature">
        <title>Complex archaea that bridge the gap between prokaryotes and eukaryotes.</title>
        <authorList>
            <person name="Spang A."/>
            <person name="Saw J.H."/>
            <person name="Jorgensen S.L."/>
            <person name="Zaremba-Niedzwiedzka K."/>
            <person name="Martijn J."/>
            <person name="Lind A.E."/>
            <person name="van Eijk R."/>
            <person name="Schleper C."/>
            <person name="Guy L."/>
            <person name="Ettema T.J."/>
        </authorList>
    </citation>
    <scope>NUCLEOTIDE SEQUENCE</scope>
</reference>
<gene>
    <name evidence="1" type="ORF">LCGC14_1323710</name>
</gene>